<reference evidence="1" key="1">
    <citation type="journal article" date="2014" name="Nat. Commun.">
        <title>The tobacco genome sequence and its comparison with those of tomato and potato.</title>
        <authorList>
            <person name="Sierro N."/>
            <person name="Battey J.N."/>
            <person name="Ouadi S."/>
            <person name="Bakaher N."/>
            <person name="Bovet L."/>
            <person name="Willig A."/>
            <person name="Goepfert S."/>
            <person name="Peitsch M.C."/>
            <person name="Ivanov N.V."/>
        </authorList>
    </citation>
    <scope>NUCLEOTIDE SEQUENCE [LARGE SCALE GENOMIC DNA]</scope>
</reference>
<reference evidence="2" key="2">
    <citation type="submission" date="2025-08" db="UniProtKB">
        <authorList>
            <consortium name="RefSeq"/>
        </authorList>
    </citation>
    <scope>IDENTIFICATION</scope>
    <source>
        <tissue evidence="2">Leaf</tissue>
    </source>
</reference>
<dbReference type="RefSeq" id="XP_075074927.1">
    <property type="nucleotide sequence ID" value="XM_075218826.1"/>
</dbReference>
<keyword evidence="1" id="KW-1185">Reference proteome</keyword>
<dbReference type="Proteomes" id="UP000790787">
    <property type="component" value="Chromosome 7"/>
</dbReference>
<organism evidence="1 2">
    <name type="scientific">Nicotiana tabacum</name>
    <name type="common">Common tobacco</name>
    <dbReference type="NCBI Taxonomy" id="4097"/>
    <lineage>
        <taxon>Eukaryota</taxon>
        <taxon>Viridiplantae</taxon>
        <taxon>Streptophyta</taxon>
        <taxon>Embryophyta</taxon>
        <taxon>Tracheophyta</taxon>
        <taxon>Spermatophyta</taxon>
        <taxon>Magnoliopsida</taxon>
        <taxon>eudicotyledons</taxon>
        <taxon>Gunneridae</taxon>
        <taxon>Pentapetalae</taxon>
        <taxon>asterids</taxon>
        <taxon>lamiids</taxon>
        <taxon>Solanales</taxon>
        <taxon>Solanaceae</taxon>
        <taxon>Nicotianoideae</taxon>
        <taxon>Nicotianeae</taxon>
        <taxon>Nicotiana</taxon>
    </lineage>
</organism>
<name>A0AC58RQC7_TOBAC</name>
<evidence type="ECO:0000313" key="1">
    <source>
        <dbReference type="Proteomes" id="UP000790787"/>
    </source>
</evidence>
<protein>
    <submittedName>
        <fullName evidence="2">Flavin-containing monooxygenase 1</fullName>
    </submittedName>
</protein>
<gene>
    <name evidence="2" type="primary">LOC142161770</name>
</gene>
<keyword evidence="2" id="KW-0503">Monooxygenase</keyword>
<accession>A0AC58RQC7</accession>
<keyword evidence="2" id="KW-0560">Oxidoreductase</keyword>
<proteinExistence type="predicted"/>
<sequence length="278" mass="31373">MANNDRRESRKKQVIAIVGAGISGLLACKYTLSKGFDPIVFESENSIGGVWTKTIGSTKLHTPKPLYQFSDFPWPDSVTDVFPDQRTVLEYIESYARHFDLLCHIQFNSKVLSLSYESGGDSNGEWDLWCGTGEPFSSKGKWNVTVQDTRTLDTQSLSVERLKSFVINRTEVVRFHKMLLYKCSSHVPKIPEFPPNKGPQDFEGEVIHSMDYSKMDSTTATNFVKGKHVTVVGYKKSGMDIAMECSALNVLALEIFWCIIECELLRPNNLYTELGETD</sequence>
<evidence type="ECO:0000313" key="2">
    <source>
        <dbReference type="RefSeq" id="XP_075074927.1"/>
    </source>
</evidence>